<feature type="chain" id="PRO_5045449121" evidence="1">
    <location>
        <begin position="31"/>
        <end position="476"/>
    </location>
</feature>
<evidence type="ECO:0000259" key="2">
    <source>
        <dbReference type="Pfam" id="PF10091"/>
    </source>
</evidence>
<proteinExistence type="predicted"/>
<dbReference type="PIRSF" id="PIRSF028431">
    <property type="entry name" value="UCP028431"/>
    <property type="match status" value="1"/>
</dbReference>
<evidence type="ECO:0000256" key="1">
    <source>
        <dbReference type="SAM" id="SignalP"/>
    </source>
</evidence>
<dbReference type="InterPro" id="IPR016883">
    <property type="entry name" value="UCP028431"/>
</dbReference>
<name>A0ABT9ENQ8_9SPHN</name>
<reference evidence="3 4" key="1">
    <citation type="submission" date="2023-07" db="EMBL/GenBank/DDBJ databases">
        <authorList>
            <person name="Kim M.K."/>
        </authorList>
    </citation>
    <scope>NUCLEOTIDE SEQUENCE [LARGE SCALE GENOMIC DNA]</scope>
    <source>
        <strain evidence="3 4">KR1UV-12</strain>
    </source>
</reference>
<accession>A0ABT9ENQ8</accession>
<keyword evidence="1" id="KW-0732">Signal</keyword>
<sequence length="476" mass="53110">MTDMILDRRTLLAGAPLVAAGAMLPTSAGAAAAKRSLPGWFDDLEHRTFRYFWDLASRRNGLVPDRWPTPSFASIAAVGFALTAYPVGVERGWIKRQEARDLTLTTLRFFETAPQGDAPSGTSGHKGFFYHFLDMETGTRFRDTELSSVDTTLLFLGILFAGAWYDRADPVEAEIRRLAERITERADWPWFTNDRGTVSMGWHPGRGFIERAWDGYNEGMMVYVVGLGARSKPLADGAWDAWAKTYPAFWRGTGATRHLAFAPLFGHQYSQMWIDFRDIRDATMRQANMDYFENSRRATYANRAYCIANPMRWDGYGRDVWGLTACDGPADVKRMFKGTERQFYGYAARGPLGQPDERDDGTIAPTAALGSLAFAPEIVVPAAAALRRQPGLYGQYGFRDSFNPSFRYADVPSNSGTVSATHGWVAKDYLGIDQGAISGAIANHRSELVWQTMHRAPAIRRGLERAGFNGGWLARR</sequence>
<dbReference type="Proteomes" id="UP001230685">
    <property type="component" value="Unassembled WGS sequence"/>
</dbReference>
<dbReference type="Gene3D" id="1.50.10.140">
    <property type="match status" value="1"/>
</dbReference>
<evidence type="ECO:0000313" key="3">
    <source>
        <dbReference type="EMBL" id="MDP1028586.1"/>
    </source>
</evidence>
<feature type="signal peptide" evidence="1">
    <location>
        <begin position="1"/>
        <end position="30"/>
    </location>
</feature>
<dbReference type="EMBL" id="JAUUDS010000011">
    <property type="protein sequence ID" value="MDP1028586.1"/>
    <property type="molecule type" value="Genomic_DNA"/>
</dbReference>
<organism evidence="3 4">
    <name type="scientific">Sphingomonas aurea</name>
    <dbReference type="NCBI Taxonomy" id="3063994"/>
    <lineage>
        <taxon>Bacteria</taxon>
        <taxon>Pseudomonadati</taxon>
        <taxon>Pseudomonadota</taxon>
        <taxon>Alphaproteobacteria</taxon>
        <taxon>Sphingomonadales</taxon>
        <taxon>Sphingomonadaceae</taxon>
        <taxon>Sphingomonas</taxon>
    </lineage>
</organism>
<keyword evidence="4" id="KW-1185">Reference proteome</keyword>
<dbReference type="RefSeq" id="WP_305174319.1">
    <property type="nucleotide sequence ID" value="NZ_JAUUDS010000011.1"/>
</dbReference>
<dbReference type="PROSITE" id="PS51318">
    <property type="entry name" value="TAT"/>
    <property type="match status" value="1"/>
</dbReference>
<gene>
    <name evidence="3" type="ORF">Q5H91_15285</name>
</gene>
<dbReference type="InterPro" id="IPR019282">
    <property type="entry name" value="Glycoamylase-like_cons_dom"/>
</dbReference>
<feature type="domain" description="Glycoamylase-like" evidence="2">
    <location>
        <begin position="212"/>
        <end position="456"/>
    </location>
</feature>
<protein>
    <submittedName>
        <fullName evidence="3">Glucoamylase family protein</fullName>
    </submittedName>
</protein>
<comment type="caution">
    <text evidence="3">The sequence shown here is derived from an EMBL/GenBank/DDBJ whole genome shotgun (WGS) entry which is preliminary data.</text>
</comment>
<dbReference type="InterPro" id="IPR006311">
    <property type="entry name" value="TAT_signal"/>
</dbReference>
<evidence type="ECO:0000313" key="4">
    <source>
        <dbReference type="Proteomes" id="UP001230685"/>
    </source>
</evidence>
<dbReference type="Pfam" id="PF10091">
    <property type="entry name" value="Glycoamylase"/>
    <property type="match status" value="1"/>
</dbReference>